<keyword evidence="7" id="KW-0539">Nucleus</keyword>
<comment type="subcellular location">
    <subcellularLocation>
        <location evidence="1">Nucleus</location>
    </subcellularLocation>
</comment>
<dbReference type="EMBL" id="JABEYC010000471">
    <property type="protein sequence ID" value="KAF4976973.1"/>
    <property type="molecule type" value="Genomic_DNA"/>
</dbReference>
<dbReference type="GO" id="GO:0006364">
    <property type="term" value="P:rRNA processing"/>
    <property type="evidence" value="ECO:0007669"/>
    <property type="project" value="UniProtKB-KW"/>
</dbReference>
<feature type="domain" description="RRM" evidence="12">
    <location>
        <begin position="623"/>
        <end position="706"/>
    </location>
</feature>
<feature type="region of interest" description="Disordered" evidence="11">
    <location>
        <begin position="216"/>
        <end position="242"/>
    </location>
</feature>
<organism evidence="13 14">
    <name type="scientific">Fusarium zealandicum</name>
    <dbReference type="NCBI Taxonomy" id="1053134"/>
    <lineage>
        <taxon>Eukaryota</taxon>
        <taxon>Fungi</taxon>
        <taxon>Dikarya</taxon>
        <taxon>Ascomycota</taxon>
        <taxon>Pezizomycotina</taxon>
        <taxon>Sordariomycetes</taxon>
        <taxon>Hypocreomycetidae</taxon>
        <taxon>Hypocreales</taxon>
        <taxon>Nectriaceae</taxon>
        <taxon>Fusarium</taxon>
        <taxon>Fusarium staphyleae species complex</taxon>
    </lineage>
</organism>
<feature type="domain" description="RRM" evidence="12">
    <location>
        <begin position="324"/>
        <end position="401"/>
    </location>
</feature>
<name>A0A8H4XIU5_9HYPO</name>
<evidence type="ECO:0000256" key="2">
    <source>
        <dbReference type="ARBA" id="ARBA00008033"/>
    </source>
</evidence>
<feature type="region of interest" description="Disordered" evidence="11">
    <location>
        <begin position="259"/>
        <end position="292"/>
    </location>
</feature>
<evidence type="ECO:0000256" key="7">
    <source>
        <dbReference type="ARBA" id="ARBA00023242"/>
    </source>
</evidence>
<dbReference type="CDD" id="cd12568">
    <property type="entry name" value="RRM3_MRD1"/>
    <property type="match status" value="1"/>
</dbReference>
<gene>
    <name evidence="13" type="ORF">FZEAL_6444</name>
</gene>
<dbReference type="GO" id="GO:0003729">
    <property type="term" value="F:mRNA binding"/>
    <property type="evidence" value="ECO:0007669"/>
    <property type="project" value="TreeGrafter"/>
</dbReference>
<dbReference type="SUPFAM" id="SSF54928">
    <property type="entry name" value="RNA-binding domain, RBD"/>
    <property type="match status" value="3"/>
</dbReference>
<dbReference type="SMART" id="SM00360">
    <property type="entry name" value="RRM"/>
    <property type="match status" value="5"/>
</dbReference>
<keyword evidence="4" id="KW-0698">rRNA processing</keyword>
<evidence type="ECO:0000259" key="12">
    <source>
        <dbReference type="PROSITE" id="PS50102"/>
    </source>
</evidence>
<dbReference type="InterPro" id="IPR035979">
    <property type="entry name" value="RBD_domain_sf"/>
</dbReference>
<dbReference type="InterPro" id="IPR034482">
    <property type="entry name" value="Mrd1_RRM3"/>
</dbReference>
<keyword evidence="6 10" id="KW-0694">RNA-binding</keyword>
<feature type="compositionally biased region" description="Acidic residues" evidence="11">
    <location>
        <begin position="168"/>
        <end position="177"/>
    </location>
</feature>
<dbReference type="Proteomes" id="UP000635477">
    <property type="component" value="Unassembled WGS sequence"/>
</dbReference>
<evidence type="ECO:0000256" key="3">
    <source>
        <dbReference type="ARBA" id="ARBA00013428"/>
    </source>
</evidence>
<protein>
    <recommendedName>
        <fullName evidence="3">Multiple RNA-binding domain-containing protein 1</fullName>
    </recommendedName>
</protein>
<dbReference type="Pfam" id="PF00076">
    <property type="entry name" value="RRM_1"/>
    <property type="match status" value="5"/>
</dbReference>
<feature type="region of interest" description="Disordered" evidence="11">
    <location>
        <begin position="854"/>
        <end position="879"/>
    </location>
</feature>
<dbReference type="InterPro" id="IPR012677">
    <property type="entry name" value="Nucleotide-bd_a/b_plait_sf"/>
</dbReference>
<evidence type="ECO:0000313" key="13">
    <source>
        <dbReference type="EMBL" id="KAF4976973.1"/>
    </source>
</evidence>
<dbReference type="AlphaFoldDB" id="A0A8H4XIU5"/>
<evidence type="ECO:0000256" key="6">
    <source>
        <dbReference type="ARBA" id="ARBA00022884"/>
    </source>
</evidence>
<comment type="function">
    <text evidence="9">Involved in pre-rRNA processing.</text>
</comment>
<sequence>MASSRIFIKGLPPNITEADFRKHFSAKGREITDVKLIPQRRIGYVGYKTPEDASKAVKYFNRSYIRMSRIAVEIAKPISDPALFKGQSVSSHSKHASAGTITRGKELPIESDADASSRKRKRDEPKASDPKLQEFLQVMKTGREGALDDAVDVTLGDGASAIPAVAVPEEESDDEYEQIPTRREKQRRIDPPEQLHASVSLPSQLKEANVDSDIQPASALQTTESSETKQTDLEQPAVAAADDDWLRSRTNRLLDLVDPDDLERTRTQGPSLNETGHAEGGNIVKSSHANHPATDDVAIKEIAVETSGGEPAQDSSLDAIRQTSRLFVRNLPYSATQDDLRESFEQFGTLEEVHLPVSNSGTSKGFALILFADPSGAVEAFQAMDGATFQGRIIHIIPASAKRDTGLDEFAISKLPLKKQNMIRRKQEASTSTFNWNALFMSQDAVNASVADRLGVSKSELLDPTSSDAAIKQAVAETSVIQETKAYFAANGVDLEAFKSKKRGDTAILVKNFPYGTTIDEIRKLFEESGPVLRVLMPPSGTIAIVQFAQPSYAKSAFGKLAYRRIGDSVLFLEKAPRDIFTVGDQIDQAVSLKDRPAPMVQNLSVNDLLSRGDKPEEDLETTSLFVRNLNFSTLTPGLAETFQSLDGFVSARVKTKMDPKKPGQTLSMGFGFVEFRTRSQAQAALKVMDGHVLDDHVLAVKASHKGHDAAEERRREDKARKGAGQRTKIIIKNLPFQTTKKDIRSLFGTYGQLRSVRLPKKADYTPRGFAFADFVTPREAENALNALRDTHLLGRKLVLDFAEAEAVDAEEEIAKMQKKRFVKEFIALTGDPLILHMSDSNLAHIPRAIRPEDVLRSLETHPSPSPPGDENTDQTAPP</sequence>
<evidence type="ECO:0000256" key="5">
    <source>
        <dbReference type="ARBA" id="ARBA00022737"/>
    </source>
</evidence>
<comment type="similarity">
    <text evidence="2">Belongs to the RRM MRD1 family.</text>
</comment>
<evidence type="ECO:0000256" key="10">
    <source>
        <dbReference type="PROSITE-ProRule" id="PRU00176"/>
    </source>
</evidence>
<feature type="domain" description="RRM" evidence="12">
    <location>
        <begin position="4"/>
        <end position="77"/>
    </location>
</feature>
<dbReference type="InterPro" id="IPR051945">
    <property type="entry name" value="RRM_MRD1_RNA_proc_ribogen"/>
</dbReference>
<evidence type="ECO:0000313" key="14">
    <source>
        <dbReference type="Proteomes" id="UP000635477"/>
    </source>
</evidence>
<feature type="region of interest" description="Disordered" evidence="11">
    <location>
        <begin position="162"/>
        <end position="204"/>
    </location>
</feature>
<keyword evidence="5" id="KW-0677">Repeat</keyword>
<evidence type="ECO:0000256" key="8">
    <source>
        <dbReference type="ARBA" id="ARBA00023274"/>
    </source>
</evidence>
<proteinExistence type="inferred from homology"/>
<feature type="region of interest" description="Disordered" evidence="11">
    <location>
        <begin position="87"/>
        <end position="133"/>
    </location>
</feature>
<comment type="caution">
    <text evidence="13">The sequence shown here is derived from an EMBL/GenBank/DDBJ whole genome shotgun (WGS) entry which is preliminary data.</text>
</comment>
<dbReference type="GO" id="GO:1990904">
    <property type="term" value="C:ribonucleoprotein complex"/>
    <property type="evidence" value="ECO:0007669"/>
    <property type="project" value="UniProtKB-KW"/>
</dbReference>
<reference evidence="13" key="1">
    <citation type="journal article" date="2020" name="BMC Genomics">
        <title>Correction to: Identification and distribution of gene clusters required for synthesis of sphingolipid metabolism inhibitors in diverse species of the filamentous fungus Fusarium.</title>
        <authorList>
            <person name="Kim H.S."/>
            <person name="Lohmar J.M."/>
            <person name="Busman M."/>
            <person name="Brown D.W."/>
            <person name="Naumann T.A."/>
            <person name="Divon H.H."/>
            <person name="Lysoe E."/>
            <person name="Uhlig S."/>
            <person name="Proctor R.H."/>
        </authorList>
    </citation>
    <scope>NUCLEOTIDE SEQUENCE</scope>
    <source>
        <strain evidence="13">NRRL 22465</strain>
    </source>
</reference>
<feature type="domain" description="RRM" evidence="12">
    <location>
        <begin position="728"/>
        <end position="805"/>
    </location>
</feature>
<dbReference type="PROSITE" id="PS50102">
    <property type="entry name" value="RRM"/>
    <property type="match status" value="5"/>
</dbReference>
<dbReference type="OrthoDB" id="439639at2759"/>
<dbReference type="FunFam" id="3.30.70.330:FF:000247">
    <property type="entry name" value="Multiple RNA-binding domain-containing protein 1"/>
    <property type="match status" value="1"/>
</dbReference>
<evidence type="ECO:0000256" key="4">
    <source>
        <dbReference type="ARBA" id="ARBA00022552"/>
    </source>
</evidence>
<feature type="compositionally biased region" description="Basic and acidic residues" evidence="11">
    <location>
        <begin position="180"/>
        <end position="193"/>
    </location>
</feature>
<evidence type="ECO:0000256" key="9">
    <source>
        <dbReference type="ARBA" id="ARBA00057379"/>
    </source>
</evidence>
<dbReference type="PANTHER" id="PTHR48039">
    <property type="entry name" value="RNA-BINDING MOTIF PROTEIN 14B"/>
    <property type="match status" value="1"/>
</dbReference>
<evidence type="ECO:0000256" key="1">
    <source>
        <dbReference type="ARBA" id="ARBA00004123"/>
    </source>
</evidence>
<keyword evidence="8" id="KW-0687">Ribonucleoprotein</keyword>
<dbReference type="GO" id="GO:0005634">
    <property type="term" value="C:nucleus"/>
    <property type="evidence" value="ECO:0007669"/>
    <property type="project" value="UniProtKB-SubCell"/>
</dbReference>
<evidence type="ECO:0000256" key="11">
    <source>
        <dbReference type="SAM" id="MobiDB-lite"/>
    </source>
</evidence>
<reference evidence="13" key="2">
    <citation type="submission" date="2020-05" db="EMBL/GenBank/DDBJ databases">
        <authorList>
            <person name="Kim H.-S."/>
            <person name="Proctor R.H."/>
            <person name="Brown D.W."/>
        </authorList>
    </citation>
    <scope>NUCLEOTIDE SEQUENCE</scope>
    <source>
        <strain evidence="13">NRRL 22465</strain>
    </source>
</reference>
<dbReference type="CDD" id="cd12320">
    <property type="entry name" value="RRM6_RBM19_RRM5_MRD1"/>
    <property type="match status" value="1"/>
</dbReference>
<dbReference type="PANTHER" id="PTHR48039:SF5">
    <property type="entry name" value="RNA-BINDING PROTEIN 28"/>
    <property type="match status" value="1"/>
</dbReference>
<keyword evidence="14" id="KW-1185">Reference proteome</keyword>
<feature type="region of interest" description="Disordered" evidence="11">
    <location>
        <begin position="704"/>
        <end position="725"/>
    </location>
</feature>
<feature type="domain" description="RRM" evidence="12">
    <location>
        <begin position="506"/>
        <end position="578"/>
    </location>
</feature>
<dbReference type="CDD" id="cd12565">
    <property type="entry name" value="RRM1_MRD1"/>
    <property type="match status" value="1"/>
</dbReference>
<accession>A0A8H4XIU5</accession>
<feature type="compositionally biased region" description="Basic and acidic residues" evidence="11">
    <location>
        <begin position="706"/>
        <end position="721"/>
    </location>
</feature>
<feature type="compositionally biased region" description="Basic and acidic residues" evidence="11">
    <location>
        <begin position="122"/>
        <end position="132"/>
    </location>
</feature>
<dbReference type="InterPro" id="IPR000504">
    <property type="entry name" value="RRM_dom"/>
</dbReference>
<dbReference type="FunFam" id="3.30.70.330:FF:000452">
    <property type="entry name" value="Multiple RNA-binding domain-containing protein 1"/>
    <property type="match status" value="1"/>
</dbReference>
<dbReference type="Gene3D" id="3.30.70.330">
    <property type="match status" value="5"/>
</dbReference>